<dbReference type="InterPro" id="IPR014877">
    <property type="entry name" value="XPO1_C_dom"/>
</dbReference>
<keyword evidence="3" id="KW-0813">Transport</keyword>
<evidence type="ECO:0000256" key="3">
    <source>
        <dbReference type="ARBA" id="ARBA00022448"/>
    </source>
</evidence>
<dbReference type="Proteomes" id="UP001515480">
    <property type="component" value="Unassembled WGS sequence"/>
</dbReference>
<dbReference type="AlphaFoldDB" id="A0AB34IY86"/>
<dbReference type="GO" id="GO:0006611">
    <property type="term" value="P:protein export from nucleus"/>
    <property type="evidence" value="ECO:0007669"/>
    <property type="project" value="InterPro"/>
</dbReference>
<sequence length="1097" mass="124456">MEGLLNFSQPLDINLLEQVVASVYQGSDPATINSAQRTLSQLQERISGEDAAGALNWFRVDSILESGVISAQTKFYALQILDSAIKYRWKTLPPEQCAGIKSFIVNLVIQRSTTEEEYRGNKLFMSKLNVILVQIVKQECEWPHNWPTFISDIVNAGKANETLCENNMLILKLLSEEVFDFSRDEMTSVKAKKLKESFNADFSLIFQLCEYIMANSIKQSLLICTFQTLLKFLNWIPLGYIFETSLVKTLVYKFLPEPAFRNDVLACLTEIGSLDINESLTGEIGAAYDGHFETLFTEVATAISIGVGGVPPPMVLPDTDMAHAYNVGSQQDQTFIQNLSLFFTCFFRQHLPIAERTVQKNPAQLQSAMHLLVSISSVEDQEVFKICLEYWNFLASDLYQTESQYQPPPQSALVLSPVTTLPPTASPRRQLYAPILSKLRVLLVSRMAKPEEVLIVEDENGEIVRETMRDSDAITLYKTMRETLVYLTHLNYDDTENIMLEKLQYQVDGSQWSWHNLNTLCWAIGSISGAMSEEDEKRFLVTVIKDLLGLCEMKRGKENKAVVASNIMYVVGQYPRFLRAHWKFLKTVVNKLFEFMHELHPGVQDMACDTFLKIAQKCRRKFVILQVGEAMPFIDELCLNLRAIISDLEPGQVQVFYEAVGYMVSAQADAATRDGLLMKLMEWPNSMWFDILEQAKRTSGESLREPSTMKQLQTIIRTNERVVTALGHPYMVQLGHIYVDLLNVYKAYSELINTAIATSGSTNIHLMHTSGVRAMRAVKKETLRLLDTFIDKSEDQELVLTKFVPPLLDPVLGDYVRSIPEARDPEVLSLFCCLINKLQSLMTQEVPRVFEAVFKCTLDMITKNFEDFPEHRSNLFNLLRAINHHCFPALLADPSNFTLIIESIKWAFKHTERNVAETGLNTLYELLNNVQASHVMNDFYRAYYLGLLQDVFSVLTDTLHKPGFKLQAMILSHLFLAVESGAITTPLCPDGSASTTNQQYLRELLMQMFSASFPNLTQPQLASAIQAMFENCKDPAAFKQNLRDFLVQLKEFGDSTELYADERQVDLDSKASELRKRQEAVPGIINPHARADADMDM</sequence>
<comment type="similarity">
    <text evidence="2">Belongs to the exportin family.</text>
</comment>
<dbReference type="GO" id="GO:0005634">
    <property type="term" value="C:nucleus"/>
    <property type="evidence" value="ECO:0007669"/>
    <property type="project" value="UniProtKB-SubCell"/>
</dbReference>
<dbReference type="GO" id="GO:0000056">
    <property type="term" value="P:ribosomal small subunit export from nucleus"/>
    <property type="evidence" value="ECO:0007669"/>
    <property type="project" value="TreeGrafter"/>
</dbReference>
<gene>
    <name evidence="7" type="ORF">AB1Y20_007671</name>
</gene>
<keyword evidence="5" id="KW-0539">Nucleus</keyword>
<dbReference type="EMBL" id="JBGBPQ010000017">
    <property type="protein sequence ID" value="KAL1508077.1"/>
    <property type="molecule type" value="Genomic_DNA"/>
</dbReference>
<accession>A0AB34IY86</accession>
<organism evidence="7 8">
    <name type="scientific">Prymnesium parvum</name>
    <name type="common">Toxic golden alga</name>
    <dbReference type="NCBI Taxonomy" id="97485"/>
    <lineage>
        <taxon>Eukaryota</taxon>
        <taxon>Haptista</taxon>
        <taxon>Haptophyta</taxon>
        <taxon>Prymnesiophyceae</taxon>
        <taxon>Prymnesiales</taxon>
        <taxon>Prymnesiaceae</taxon>
        <taxon>Prymnesium</taxon>
    </lineage>
</organism>
<dbReference type="PANTHER" id="PTHR11223">
    <property type="entry name" value="EXPORTIN 1/5"/>
    <property type="match status" value="1"/>
</dbReference>
<evidence type="ECO:0000256" key="1">
    <source>
        <dbReference type="ARBA" id="ARBA00004123"/>
    </source>
</evidence>
<evidence type="ECO:0000313" key="7">
    <source>
        <dbReference type="EMBL" id="KAL1508077.1"/>
    </source>
</evidence>
<protein>
    <recommendedName>
        <fullName evidence="6">Importin N-terminal domain-containing protein</fullName>
    </recommendedName>
</protein>
<comment type="caution">
    <text evidence="7">The sequence shown here is derived from an EMBL/GenBank/DDBJ whole genome shotgun (WGS) entry which is preliminary data.</text>
</comment>
<dbReference type="PANTHER" id="PTHR11223:SF2">
    <property type="entry name" value="EXPORTIN-1"/>
    <property type="match status" value="1"/>
</dbReference>
<evidence type="ECO:0000313" key="8">
    <source>
        <dbReference type="Proteomes" id="UP001515480"/>
    </source>
</evidence>
<dbReference type="GO" id="GO:0005737">
    <property type="term" value="C:cytoplasm"/>
    <property type="evidence" value="ECO:0007669"/>
    <property type="project" value="TreeGrafter"/>
</dbReference>
<dbReference type="InterPro" id="IPR040485">
    <property type="entry name" value="XPO1_repeat_3"/>
</dbReference>
<evidence type="ECO:0000256" key="2">
    <source>
        <dbReference type="ARBA" id="ARBA00009466"/>
    </source>
</evidence>
<name>A0AB34IY86_PRYPA</name>
<evidence type="ECO:0000259" key="6">
    <source>
        <dbReference type="PROSITE" id="PS50166"/>
    </source>
</evidence>
<dbReference type="InterPro" id="IPR013598">
    <property type="entry name" value="Exportin-1/Importin-b-like"/>
</dbReference>
<keyword evidence="8" id="KW-1185">Reference proteome</keyword>
<dbReference type="InterPro" id="IPR001494">
    <property type="entry name" value="Importin-beta_N"/>
</dbReference>
<evidence type="ECO:0000256" key="5">
    <source>
        <dbReference type="ARBA" id="ARBA00023242"/>
    </source>
</evidence>
<dbReference type="InterPro" id="IPR011989">
    <property type="entry name" value="ARM-like"/>
</dbReference>
<reference evidence="7 8" key="1">
    <citation type="journal article" date="2024" name="Science">
        <title>Giant polyketide synthase enzymes in the biosynthesis of giant marine polyether toxins.</title>
        <authorList>
            <person name="Fallon T.R."/>
            <person name="Shende V.V."/>
            <person name="Wierzbicki I.H."/>
            <person name="Pendleton A.L."/>
            <person name="Watervoot N.F."/>
            <person name="Auber R.P."/>
            <person name="Gonzalez D.J."/>
            <person name="Wisecaver J.H."/>
            <person name="Moore B.S."/>
        </authorList>
    </citation>
    <scope>NUCLEOTIDE SEQUENCE [LARGE SCALE GENOMIC DNA]</scope>
    <source>
        <strain evidence="7 8">12B1</strain>
    </source>
</reference>
<dbReference type="GO" id="GO:0000055">
    <property type="term" value="P:ribosomal large subunit export from nucleus"/>
    <property type="evidence" value="ECO:0007669"/>
    <property type="project" value="TreeGrafter"/>
</dbReference>
<evidence type="ECO:0000256" key="4">
    <source>
        <dbReference type="ARBA" id="ARBA00022927"/>
    </source>
</evidence>
<dbReference type="Pfam" id="PF03810">
    <property type="entry name" value="IBN_N"/>
    <property type="match status" value="1"/>
</dbReference>
<feature type="domain" description="Importin N-terminal" evidence="6">
    <location>
        <begin position="35"/>
        <end position="110"/>
    </location>
</feature>
<dbReference type="GO" id="GO:0031267">
    <property type="term" value="F:small GTPase binding"/>
    <property type="evidence" value="ECO:0007669"/>
    <property type="project" value="InterPro"/>
</dbReference>
<comment type="subcellular location">
    <subcellularLocation>
        <location evidence="1">Nucleus</location>
    </subcellularLocation>
</comment>
<dbReference type="InterPro" id="IPR041235">
    <property type="entry name" value="Exp1_repeat_2"/>
</dbReference>
<dbReference type="Pfam" id="PF18787">
    <property type="entry name" value="CRM1_repeat_3"/>
    <property type="match status" value="1"/>
</dbReference>
<dbReference type="SUPFAM" id="SSF48371">
    <property type="entry name" value="ARM repeat"/>
    <property type="match status" value="2"/>
</dbReference>
<dbReference type="Pfam" id="PF18777">
    <property type="entry name" value="CRM1_repeat"/>
    <property type="match status" value="1"/>
</dbReference>
<dbReference type="InterPro" id="IPR016024">
    <property type="entry name" value="ARM-type_fold"/>
</dbReference>
<dbReference type="FunFam" id="1.25.10.10:FF:000022">
    <property type="entry name" value="protein EXPORTIN 1A"/>
    <property type="match status" value="1"/>
</dbReference>
<dbReference type="GO" id="GO:0005049">
    <property type="term" value="F:nuclear export signal receptor activity"/>
    <property type="evidence" value="ECO:0007669"/>
    <property type="project" value="InterPro"/>
</dbReference>
<dbReference type="Pfam" id="PF08767">
    <property type="entry name" value="CRM1_C"/>
    <property type="match status" value="1"/>
</dbReference>
<dbReference type="SMART" id="SM01102">
    <property type="entry name" value="CRM1_C"/>
    <property type="match status" value="1"/>
</dbReference>
<dbReference type="Gene3D" id="1.25.10.10">
    <property type="entry name" value="Leucine-rich Repeat Variant"/>
    <property type="match status" value="1"/>
</dbReference>
<dbReference type="Pfam" id="PF08389">
    <property type="entry name" value="Xpo1"/>
    <property type="match status" value="1"/>
</dbReference>
<proteinExistence type="inferred from homology"/>
<dbReference type="PROSITE" id="PS50166">
    <property type="entry name" value="IMPORTIN_B_NT"/>
    <property type="match status" value="1"/>
</dbReference>
<dbReference type="Pfam" id="PF18784">
    <property type="entry name" value="CRM1_repeat_2"/>
    <property type="match status" value="1"/>
</dbReference>
<keyword evidence="4" id="KW-0653">Protein transport</keyword>
<dbReference type="InterPro" id="IPR041123">
    <property type="entry name" value="CRM1_repeat"/>
</dbReference>
<dbReference type="InterPro" id="IPR045065">
    <property type="entry name" value="XPO1/5"/>
</dbReference>